<sequence>MFYVSDGKVYVREGDHFRNVGFTAKDKVITRCELESTSVVMGTVVVDTLDNPVALTREEIITKFNLSESNPIPVIKKSRKKTEEPVA</sequence>
<protein>
    <submittedName>
        <fullName evidence="1">Uncharacterized protein</fullName>
    </submittedName>
</protein>
<reference evidence="1" key="1">
    <citation type="journal article" date="2021" name="Proc. Natl. Acad. Sci. U.S.A.">
        <title>A Catalog of Tens of Thousands of Viruses from Human Metagenomes Reveals Hidden Associations with Chronic Diseases.</title>
        <authorList>
            <person name="Tisza M.J."/>
            <person name="Buck C.B."/>
        </authorList>
    </citation>
    <scope>NUCLEOTIDE SEQUENCE</scope>
    <source>
        <strain evidence="1">Ctvxh7</strain>
    </source>
</reference>
<name>A0A8S5RA97_9CAUD</name>
<evidence type="ECO:0000313" key="1">
    <source>
        <dbReference type="EMBL" id="DAE27981.1"/>
    </source>
</evidence>
<dbReference type="EMBL" id="BK015847">
    <property type="protein sequence ID" value="DAE27981.1"/>
    <property type="molecule type" value="Genomic_DNA"/>
</dbReference>
<accession>A0A8S5RA97</accession>
<proteinExistence type="predicted"/>
<organism evidence="1">
    <name type="scientific">Siphoviridae sp. ctvxh7</name>
    <dbReference type="NCBI Taxonomy" id="2827283"/>
    <lineage>
        <taxon>Viruses</taxon>
        <taxon>Duplodnaviria</taxon>
        <taxon>Heunggongvirae</taxon>
        <taxon>Uroviricota</taxon>
        <taxon>Caudoviricetes</taxon>
    </lineage>
</organism>